<dbReference type="SUPFAM" id="SSF57716">
    <property type="entry name" value="Glucocorticoid receptor-like (DNA-binding domain)"/>
    <property type="match status" value="2"/>
</dbReference>
<organism evidence="8 9">
    <name type="scientific">Lymnaea stagnalis</name>
    <name type="common">Great pond snail</name>
    <name type="synonym">Helix stagnalis</name>
    <dbReference type="NCBI Taxonomy" id="6523"/>
    <lineage>
        <taxon>Eukaryota</taxon>
        <taxon>Metazoa</taxon>
        <taxon>Spiralia</taxon>
        <taxon>Lophotrochozoa</taxon>
        <taxon>Mollusca</taxon>
        <taxon>Gastropoda</taxon>
        <taxon>Heterobranchia</taxon>
        <taxon>Euthyneura</taxon>
        <taxon>Panpulmonata</taxon>
        <taxon>Hygrophila</taxon>
        <taxon>Lymnaeoidea</taxon>
        <taxon>Lymnaeidae</taxon>
        <taxon>Lymnaea</taxon>
    </lineage>
</organism>
<evidence type="ECO:0000256" key="3">
    <source>
        <dbReference type="ARBA" id="ARBA00022833"/>
    </source>
</evidence>
<keyword evidence="9" id="KW-1185">Reference proteome</keyword>
<sequence length="423" mass="48162">MSSLSLQRYDISPSLHQDMATVLPDVASCGARPYTNPCHINDYSNGPRCLKCMDNCPGLDLHYFRKICKNCRCLAEDHDMPSCQQRDYRPMSMLFQSCELSPVPPDLKPDWTTKFQKMSITDPADFTQLKAPQNDVVMTKLISENVRSQKFISMLPEDKQEFASQLRRKQLQRQLPLHDLDPRFCNSLAPSETPKYEKFAERRRKKAAGIGQIGEVTSSGSIVGCQNCQQKMETGGPAVIATRVPGECWHPGCFVCFTCRQLLVDMIYFSKKGKIYCERHYADLLYPRCSACDEMIFSREYTQAEGRSWHVHHFCCWYCDAALAGQRYIAKENNPYCVSCFDKLFSKICNTCQRPITADAPGVTHGELHWHACPHCFSCHSCGRNLLNQQFLLKEGKLFCGVNCRHLSGPTCFTASIARQFTQ</sequence>
<proteinExistence type="predicted"/>
<dbReference type="EMBL" id="CAXITT010000028">
    <property type="protein sequence ID" value="CAL1528167.1"/>
    <property type="molecule type" value="Genomic_DNA"/>
</dbReference>
<evidence type="ECO:0000256" key="2">
    <source>
        <dbReference type="ARBA" id="ARBA00022737"/>
    </source>
</evidence>
<dbReference type="FunFam" id="2.10.110.10:FF:000005">
    <property type="entry name" value="Testin isoform 1"/>
    <property type="match status" value="1"/>
</dbReference>
<dbReference type="InterPro" id="IPR001781">
    <property type="entry name" value="Znf_LIM"/>
</dbReference>
<dbReference type="GO" id="GO:0008270">
    <property type="term" value="F:zinc ion binding"/>
    <property type="evidence" value="ECO:0007669"/>
    <property type="project" value="InterPro"/>
</dbReference>
<dbReference type="PROSITE" id="PS51303">
    <property type="entry name" value="PET"/>
    <property type="match status" value="1"/>
</dbReference>
<dbReference type="Pfam" id="PF00412">
    <property type="entry name" value="LIM"/>
    <property type="match status" value="3"/>
</dbReference>
<dbReference type="AlphaFoldDB" id="A0AAV2H454"/>
<feature type="domain" description="LIM zinc-binding" evidence="6">
    <location>
        <begin position="223"/>
        <end position="286"/>
    </location>
</feature>
<evidence type="ECO:0000256" key="4">
    <source>
        <dbReference type="ARBA" id="ARBA00023038"/>
    </source>
</evidence>
<dbReference type="PANTHER" id="PTHR24211:SF22">
    <property type="entry name" value="TESTIN"/>
    <property type="match status" value="1"/>
</dbReference>
<evidence type="ECO:0000256" key="1">
    <source>
        <dbReference type="ARBA" id="ARBA00022723"/>
    </source>
</evidence>
<dbReference type="PANTHER" id="PTHR24211">
    <property type="entry name" value="LIM DOMAIN-CONTAINING PROTEIN"/>
    <property type="match status" value="1"/>
</dbReference>
<keyword evidence="4 5" id="KW-0440">LIM domain</keyword>
<evidence type="ECO:0000259" key="7">
    <source>
        <dbReference type="PROSITE" id="PS51303"/>
    </source>
</evidence>
<dbReference type="InterPro" id="IPR047120">
    <property type="entry name" value="Pk/Esn/Tes"/>
</dbReference>
<keyword evidence="2" id="KW-0677">Repeat</keyword>
<dbReference type="Gene3D" id="2.10.110.10">
    <property type="entry name" value="Cysteine Rich Protein"/>
    <property type="match status" value="3"/>
</dbReference>
<dbReference type="SMART" id="SM00132">
    <property type="entry name" value="LIM"/>
    <property type="match status" value="3"/>
</dbReference>
<dbReference type="Proteomes" id="UP001497497">
    <property type="component" value="Unassembled WGS sequence"/>
</dbReference>
<comment type="caution">
    <text evidence="8">The sequence shown here is derived from an EMBL/GenBank/DDBJ whole genome shotgun (WGS) entry which is preliminary data.</text>
</comment>
<reference evidence="8 9" key="1">
    <citation type="submission" date="2024-04" db="EMBL/GenBank/DDBJ databases">
        <authorList>
            <consortium name="Genoscope - CEA"/>
            <person name="William W."/>
        </authorList>
    </citation>
    <scope>NUCLEOTIDE SEQUENCE [LARGE SCALE GENOMIC DNA]</scope>
</reference>
<evidence type="ECO:0000313" key="8">
    <source>
        <dbReference type="EMBL" id="CAL1528167.1"/>
    </source>
</evidence>
<keyword evidence="1 5" id="KW-0479">Metal-binding</keyword>
<evidence type="ECO:0000256" key="5">
    <source>
        <dbReference type="PROSITE-ProRule" id="PRU00125"/>
    </source>
</evidence>
<evidence type="ECO:0000259" key="6">
    <source>
        <dbReference type="PROSITE" id="PS50023"/>
    </source>
</evidence>
<feature type="domain" description="PET" evidence="7">
    <location>
        <begin position="117"/>
        <end position="221"/>
    </location>
</feature>
<dbReference type="PROSITE" id="PS00478">
    <property type="entry name" value="LIM_DOMAIN_1"/>
    <property type="match status" value="1"/>
</dbReference>
<dbReference type="Pfam" id="PF06297">
    <property type="entry name" value="PET"/>
    <property type="match status" value="1"/>
</dbReference>
<dbReference type="InterPro" id="IPR010442">
    <property type="entry name" value="PET_domain"/>
</dbReference>
<protein>
    <recommendedName>
        <fullName evidence="10">Testin</fullName>
    </recommendedName>
</protein>
<evidence type="ECO:0000313" key="9">
    <source>
        <dbReference type="Proteomes" id="UP001497497"/>
    </source>
</evidence>
<dbReference type="CDD" id="cd09340">
    <property type="entry name" value="LIM1_Testin_like"/>
    <property type="match status" value="1"/>
</dbReference>
<dbReference type="PROSITE" id="PS50023">
    <property type="entry name" value="LIM_DOMAIN_2"/>
    <property type="match status" value="2"/>
</dbReference>
<evidence type="ECO:0008006" key="10">
    <source>
        <dbReference type="Google" id="ProtNLM"/>
    </source>
</evidence>
<keyword evidence="3 5" id="KW-0862">Zinc</keyword>
<dbReference type="CDD" id="cd09341">
    <property type="entry name" value="LIM2_Testin_like"/>
    <property type="match status" value="1"/>
</dbReference>
<accession>A0AAV2H454</accession>
<gene>
    <name evidence="8" type="ORF">GSLYS_00002337001</name>
</gene>
<feature type="domain" description="LIM zinc-binding" evidence="6">
    <location>
        <begin position="287"/>
        <end position="347"/>
    </location>
</feature>
<name>A0AAV2H454_LYMST</name>